<feature type="binding site" evidence="5">
    <location>
        <begin position="78"/>
        <end position="85"/>
    </location>
    <ligand>
        <name>GTP</name>
        <dbReference type="ChEBI" id="CHEBI:37565"/>
    </ligand>
</feature>
<evidence type="ECO:0000313" key="8">
    <source>
        <dbReference type="EMBL" id="EDX17728.1"/>
    </source>
</evidence>
<reference evidence="8 9" key="1">
    <citation type="journal article" date="2007" name="Nature">
        <title>Evolution of genes and genomes on the Drosophila phylogeny.</title>
        <authorList>
            <consortium name="Drosophila 12 Genomes Consortium"/>
            <person name="Clark A.G."/>
            <person name="Eisen M.B."/>
            <person name="Smith D.R."/>
            <person name="Bergman C.M."/>
            <person name="Oliver B."/>
            <person name="Markow T.A."/>
            <person name="Kaufman T.C."/>
            <person name="Kellis M."/>
            <person name="Gelbart W."/>
            <person name="Iyer V.N."/>
            <person name="Pollard D.A."/>
            <person name="Sackton T.B."/>
            <person name="Larracuente A.M."/>
            <person name="Singh N.D."/>
            <person name="Abad J.P."/>
            <person name="Abt D.N."/>
            <person name="Adryan B."/>
            <person name="Aguade M."/>
            <person name="Akashi H."/>
            <person name="Anderson W.W."/>
            <person name="Aquadro C.F."/>
            <person name="Ardell D.H."/>
            <person name="Arguello R."/>
            <person name="Artieri C.G."/>
            <person name="Barbash D.A."/>
            <person name="Barker D."/>
            <person name="Barsanti P."/>
            <person name="Batterham P."/>
            <person name="Batzoglou S."/>
            <person name="Begun D."/>
            <person name="Bhutkar A."/>
            <person name="Blanco E."/>
            <person name="Bosak S.A."/>
            <person name="Bradley R.K."/>
            <person name="Brand A.D."/>
            <person name="Brent M.R."/>
            <person name="Brooks A.N."/>
            <person name="Brown R.H."/>
            <person name="Butlin R.K."/>
            <person name="Caggese C."/>
            <person name="Calvi B.R."/>
            <person name="Bernardo de Carvalho A."/>
            <person name="Caspi A."/>
            <person name="Castrezana S."/>
            <person name="Celniker S.E."/>
            <person name="Chang J.L."/>
            <person name="Chapple C."/>
            <person name="Chatterji S."/>
            <person name="Chinwalla A."/>
            <person name="Civetta A."/>
            <person name="Clifton S.W."/>
            <person name="Comeron J.M."/>
            <person name="Costello J.C."/>
            <person name="Coyne J.A."/>
            <person name="Daub J."/>
            <person name="David R.G."/>
            <person name="Delcher A.L."/>
            <person name="Delehaunty K."/>
            <person name="Do C.B."/>
            <person name="Ebling H."/>
            <person name="Edwards K."/>
            <person name="Eickbush T."/>
            <person name="Evans J.D."/>
            <person name="Filipski A."/>
            <person name="Findeiss S."/>
            <person name="Freyhult E."/>
            <person name="Fulton L."/>
            <person name="Fulton R."/>
            <person name="Garcia A.C."/>
            <person name="Gardiner A."/>
            <person name="Garfield D.A."/>
            <person name="Garvin B.E."/>
            <person name="Gibson G."/>
            <person name="Gilbert D."/>
            <person name="Gnerre S."/>
            <person name="Godfrey J."/>
            <person name="Good R."/>
            <person name="Gotea V."/>
            <person name="Gravely B."/>
            <person name="Greenberg A.J."/>
            <person name="Griffiths-Jones S."/>
            <person name="Gross S."/>
            <person name="Guigo R."/>
            <person name="Gustafson E.A."/>
            <person name="Haerty W."/>
            <person name="Hahn M.W."/>
            <person name="Halligan D.L."/>
            <person name="Halpern A.L."/>
            <person name="Halter G.M."/>
            <person name="Han M.V."/>
            <person name="Heger A."/>
            <person name="Hillier L."/>
            <person name="Hinrichs A.S."/>
            <person name="Holmes I."/>
            <person name="Hoskins R.A."/>
            <person name="Hubisz M.J."/>
            <person name="Hultmark D."/>
            <person name="Huntley M.A."/>
            <person name="Jaffe D.B."/>
            <person name="Jagadeeshan S."/>
            <person name="Jeck W.R."/>
            <person name="Johnson J."/>
            <person name="Jones C.D."/>
            <person name="Jordan W.C."/>
            <person name="Karpen G.H."/>
            <person name="Kataoka E."/>
            <person name="Keightley P.D."/>
            <person name="Kheradpour P."/>
            <person name="Kirkness E.F."/>
            <person name="Koerich L.B."/>
            <person name="Kristiansen K."/>
            <person name="Kudrna D."/>
            <person name="Kulathinal R.J."/>
            <person name="Kumar S."/>
            <person name="Kwok R."/>
            <person name="Lander E."/>
            <person name="Langley C.H."/>
            <person name="Lapoint R."/>
            <person name="Lazzaro B.P."/>
            <person name="Lee S.J."/>
            <person name="Levesque L."/>
            <person name="Li R."/>
            <person name="Lin C.F."/>
            <person name="Lin M.F."/>
            <person name="Lindblad-Toh K."/>
            <person name="Llopart A."/>
            <person name="Long M."/>
            <person name="Low L."/>
            <person name="Lozovsky E."/>
            <person name="Lu J."/>
            <person name="Luo M."/>
            <person name="Machado C.A."/>
            <person name="Makalowski W."/>
            <person name="Marzo M."/>
            <person name="Matsuda M."/>
            <person name="Matzkin L."/>
            <person name="McAllister B."/>
            <person name="McBride C.S."/>
            <person name="McKernan B."/>
            <person name="McKernan K."/>
            <person name="Mendez-Lago M."/>
            <person name="Minx P."/>
            <person name="Mollenhauer M.U."/>
            <person name="Montooth K."/>
            <person name="Mount S.M."/>
            <person name="Mu X."/>
            <person name="Myers E."/>
            <person name="Negre B."/>
            <person name="Newfeld S."/>
            <person name="Nielsen R."/>
            <person name="Noor M.A."/>
            <person name="O'Grady P."/>
            <person name="Pachter L."/>
            <person name="Papaceit M."/>
            <person name="Parisi M.J."/>
            <person name="Parisi M."/>
            <person name="Parts L."/>
            <person name="Pedersen J.S."/>
            <person name="Pesole G."/>
            <person name="Phillippy A.M."/>
            <person name="Ponting C.P."/>
            <person name="Pop M."/>
            <person name="Porcelli D."/>
            <person name="Powell J.R."/>
            <person name="Prohaska S."/>
            <person name="Pruitt K."/>
            <person name="Puig M."/>
            <person name="Quesneville H."/>
            <person name="Ram K.R."/>
            <person name="Rand D."/>
            <person name="Rasmussen M.D."/>
            <person name="Reed L.K."/>
            <person name="Reenan R."/>
            <person name="Reily A."/>
            <person name="Remington K.A."/>
            <person name="Rieger T.T."/>
            <person name="Ritchie M.G."/>
            <person name="Robin C."/>
            <person name="Rogers Y.H."/>
            <person name="Rohde C."/>
            <person name="Rozas J."/>
            <person name="Rubenfield M.J."/>
            <person name="Ruiz A."/>
            <person name="Russo S."/>
            <person name="Salzberg S.L."/>
            <person name="Sanchez-Gracia A."/>
            <person name="Saranga D.J."/>
            <person name="Sato H."/>
            <person name="Schaeffer S.W."/>
            <person name="Schatz M.C."/>
            <person name="Schlenke T."/>
            <person name="Schwartz R."/>
            <person name="Segarra C."/>
            <person name="Singh R.S."/>
            <person name="Sirot L."/>
            <person name="Sirota M."/>
            <person name="Sisneros N.B."/>
            <person name="Smith C.D."/>
            <person name="Smith T.F."/>
            <person name="Spieth J."/>
            <person name="Stage D.E."/>
            <person name="Stark A."/>
            <person name="Stephan W."/>
            <person name="Strausberg R.L."/>
            <person name="Strempel S."/>
            <person name="Sturgill D."/>
            <person name="Sutton G."/>
            <person name="Sutton G.G."/>
            <person name="Tao W."/>
            <person name="Teichmann S."/>
            <person name="Tobari Y.N."/>
            <person name="Tomimura Y."/>
            <person name="Tsolas J.M."/>
            <person name="Valente V.L."/>
            <person name="Venter E."/>
            <person name="Venter J.C."/>
            <person name="Vicario S."/>
            <person name="Vieira F.G."/>
            <person name="Vilella A.J."/>
            <person name="Villasante A."/>
            <person name="Walenz B."/>
            <person name="Wang J."/>
            <person name="Wasserman M."/>
            <person name="Watts T."/>
            <person name="Wilson D."/>
            <person name="Wilson R.K."/>
            <person name="Wing R.A."/>
            <person name="Wolfner M.F."/>
            <person name="Wong A."/>
            <person name="Wong G.K."/>
            <person name="Wu C.I."/>
            <person name="Wu G."/>
            <person name="Yamamoto D."/>
            <person name="Yang H.P."/>
            <person name="Yang S.P."/>
            <person name="Yorke J.A."/>
            <person name="Yoshida K."/>
            <person name="Zdobnov E."/>
            <person name="Zhang P."/>
            <person name="Zhang Y."/>
            <person name="Zimin A.V."/>
            <person name="Baldwin J."/>
            <person name="Abdouelleil A."/>
            <person name="Abdulkadir J."/>
            <person name="Abebe A."/>
            <person name="Abera B."/>
            <person name="Abreu J."/>
            <person name="Acer S.C."/>
            <person name="Aftuck L."/>
            <person name="Alexander A."/>
            <person name="An P."/>
            <person name="Anderson E."/>
            <person name="Anderson S."/>
            <person name="Arachi H."/>
            <person name="Azer M."/>
            <person name="Bachantsang P."/>
            <person name="Barry A."/>
            <person name="Bayul T."/>
            <person name="Berlin A."/>
            <person name="Bessette D."/>
            <person name="Bloom T."/>
            <person name="Blye J."/>
            <person name="Boguslavskiy L."/>
            <person name="Bonnet C."/>
            <person name="Boukhgalter B."/>
            <person name="Bourzgui I."/>
            <person name="Brown A."/>
            <person name="Cahill P."/>
            <person name="Channer S."/>
            <person name="Cheshatsang Y."/>
            <person name="Chuda L."/>
            <person name="Citroen M."/>
            <person name="Collymore A."/>
            <person name="Cooke P."/>
            <person name="Costello M."/>
            <person name="D'Aco K."/>
            <person name="Daza R."/>
            <person name="De Haan G."/>
            <person name="DeGray S."/>
            <person name="DeMaso C."/>
            <person name="Dhargay N."/>
            <person name="Dooley K."/>
            <person name="Dooley E."/>
            <person name="Doricent M."/>
            <person name="Dorje P."/>
            <person name="Dorjee K."/>
            <person name="Dupes A."/>
            <person name="Elong R."/>
            <person name="Falk J."/>
            <person name="Farina A."/>
            <person name="Faro S."/>
            <person name="Ferguson D."/>
            <person name="Fisher S."/>
            <person name="Foley C.D."/>
            <person name="Franke A."/>
            <person name="Friedrich D."/>
            <person name="Gadbois L."/>
            <person name="Gearin G."/>
            <person name="Gearin C.R."/>
            <person name="Giannoukos G."/>
            <person name="Goode T."/>
            <person name="Graham J."/>
            <person name="Grandbois E."/>
            <person name="Grewal S."/>
            <person name="Gyaltsen K."/>
            <person name="Hafez N."/>
            <person name="Hagos B."/>
            <person name="Hall J."/>
            <person name="Henson C."/>
            <person name="Hollinger A."/>
            <person name="Honan T."/>
            <person name="Huard M.D."/>
            <person name="Hughes L."/>
            <person name="Hurhula B."/>
            <person name="Husby M.E."/>
            <person name="Kamat A."/>
            <person name="Kanga B."/>
            <person name="Kashin S."/>
            <person name="Khazanovich D."/>
            <person name="Kisner P."/>
            <person name="Lance K."/>
            <person name="Lara M."/>
            <person name="Lee W."/>
            <person name="Lennon N."/>
            <person name="Letendre F."/>
            <person name="LeVine R."/>
            <person name="Lipovsky A."/>
            <person name="Liu X."/>
            <person name="Liu J."/>
            <person name="Liu S."/>
            <person name="Lokyitsang T."/>
            <person name="Lokyitsang Y."/>
            <person name="Lubonja R."/>
            <person name="Lui A."/>
            <person name="MacDonald P."/>
            <person name="Magnisalis V."/>
            <person name="Maru K."/>
            <person name="Matthews C."/>
            <person name="McCusker W."/>
            <person name="McDonough S."/>
            <person name="Mehta T."/>
            <person name="Meldrim J."/>
            <person name="Meneus L."/>
            <person name="Mihai O."/>
            <person name="Mihalev A."/>
            <person name="Mihova T."/>
            <person name="Mittelman R."/>
            <person name="Mlenga V."/>
            <person name="Montmayeur A."/>
            <person name="Mulrain L."/>
            <person name="Navidi A."/>
            <person name="Naylor J."/>
            <person name="Negash T."/>
            <person name="Nguyen T."/>
            <person name="Nguyen N."/>
            <person name="Nicol R."/>
            <person name="Norbu C."/>
            <person name="Norbu N."/>
            <person name="Novod N."/>
            <person name="O'Neill B."/>
            <person name="Osman S."/>
            <person name="Markiewicz E."/>
            <person name="Oyono O.L."/>
            <person name="Patti C."/>
            <person name="Phunkhang P."/>
            <person name="Pierre F."/>
            <person name="Priest M."/>
            <person name="Raghuraman S."/>
            <person name="Rege F."/>
            <person name="Reyes R."/>
            <person name="Rise C."/>
            <person name="Rogov P."/>
            <person name="Ross K."/>
            <person name="Ryan E."/>
            <person name="Settipalli S."/>
            <person name="Shea T."/>
            <person name="Sherpa N."/>
            <person name="Shi L."/>
            <person name="Shih D."/>
            <person name="Sparrow T."/>
            <person name="Spaulding J."/>
            <person name="Stalker J."/>
            <person name="Stange-Thomann N."/>
            <person name="Stavropoulos S."/>
            <person name="Stone C."/>
            <person name="Strader C."/>
            <person name="Tesfaye S."/>
            <person name="Thomson T."/>
            <person name="Thoulutsang Y."/>
            <person name="Thoulutsang D."/>
            <person name="Topham K."/>
            <person name="Topping I."/>
            <person name="Tsamla T."/>
            <person name="Vassiliev H."/>
            <person name="Vo A."/>
            <person name="Wangchuk T."/>
            <person name="Wangdi T."/>
            <person name="Weiand M."/>
            <person name="Wilkinson J."/>
            <person name="Wilson A."/>
            <person name="Yadav S."/>
            <person name="Young G."/>
            <person name="Yu Q."/>
            <person name="Zembek L."/>
            <person name="Zhong D."/>
            <person name="Zimmer A."/>
            <person name="Zwirko Z."/>
            <person name="Jaffe D.B."/>
            <person name="Alvarez P."/>
            <person name="Brockman W."/>
            <person name="Butler J."/>
            <person name="Chin C."/>
            <person name="Gnerre S."/>
            <person name="Grabherr M."/>
            <person name="Kleber M."/>
            <person name="Mauceli E."/>
            <person name="MacCallum I."/>
        </authorList>
    </citation>
    <scope>NUCLEOTIDE SEQUENCE [LARGE SCALE GENOMIC DNA]</scope>
    <source>
        <strain evidence="9">white501</strain>
    </source>
</reference>
<feature type="region of interest" description="Disordered" evidence="7">
    <location>
        <begin position="291"/>
        <end position="317"/>
    </location>
</feature>
<dbReference type="InterPro" id="IPR006689">
    <property type="entry name" value="Small_GTPase_ARF/SAR"/>
</dbReference>
<accession>B4R3M6</accession>
<keyword evidence="6" id="KW-0479">Metal-binding</keyword>
<dbReference type="AlphaFoldDB" id="B4R3M6"/>
<dbReference type="PhylomeDB" id="B4R3M6"/>
<keyword evidence="3 5" id="KW-0547">Nucleotide-binding</keyword>
<keyword evidence="6" id="KW-0460">Magnesium</keyword>
<dbReference type="HOGENOM" id="CLU_076194_0_0_1"/>
<dbReference type="SUPFAM" id="SSF52540">
    <property type="entry name" value="P-loop containing nucleoside triphosphate hydrolases"/>
    <property type="match status" value="1"/>
</dbReference>
<evidence type="ECO:0000256" key="4">
    <source>
        <dbReference type="ARBA" id="ARBA00023134"/>
    </source>
</evidence>
<keyword evidence="4 5" id="KW-0342">GTP-binding</keyword>
<proteinExistence type="inferred from homology"/>
<dbReference type="Pfam" id="PF00025">
    <property type="entry name" value="Arf"/>
    <property type="match status" value="1"/>
</dbReference>
<evidence type="ECO:0000256" key="7">
    <source>
        <dbReference type="SAM" id="MobiDB-lite"/>
    </source>
</evidence>
<dbReference type="Gene3D" id="3.40.50.300">
    <property type="entry name" value="P-loop containing nucleotide triphosphate hydrolases"/>
    <property type="match status" value="1"/>
</dbReference>
<dbReference type="EMBL" id="CM000366">
    <property type="protein sequence ID" value="EDX17728.1"/>
    <property type="molecule type" value="Genomic_DNA"/>
</dbReference>
<name>B4R3M6_DROSI</name>
<dbReference type="Proteomes" id="UP000000304">
    <property type="component" value="Chromosome X"/>
</dbReference>
<organism evidence="8 9">
    <name type="scientific">Drosophila simulans</name>
    <name type="common">Fruit fly</name>
    <dbReference type="NCBI Taxonomy" id="7240"/>
    <lineage>
        <taxon>Eukaryota</taxon>
        <taxon>Metazoa</taxon>
        <taxon>Ecdysozoa</taxon>
        <taxon>Arthropoda</taxon>
        <taxon>Hexapoda</taxon>
        <taxon>Insecta</taxon>
        <taxon>Pterygota</taxon>
        <taxon>Neoptera</taxon>
        <taxon>Endopterygota</taxon>
        <taxon>Diptera</taxon>
        <taxon>Brachycera</taxon>
        <taxon>Muscomorpha</taxon>
        <taxon>Ephydroidea</taxon>
        <taxon>Drosophilidae</taxon>
        <taxon>Drosophila</taxon>
        <taxon>Sophophora</taxon>
    </lineage>
</organism>
<protein>
    <submittedName>
        <fullName evidence="8">GD15936</fullName>
    </submittedName>
</protein>
<evidence type="ECO:0000256" key="6">
    <source>
        <dbReference type="PIRSR" id="PIRSR606689-2"/>
    </source>
</evidence>
<dbReference type="STRING" id="7240.B4R3M6"/>
<keyword evidence="2" id="KW-0519">Myristate</keyword>
<dbReference type="OMA" id="SHALIYC"/>
<dbReference type="InterPro" id="IPR044612">
    <property type="entry name" value="ARL2/3"/>
</dbReference>
<feature type="compositionally biased region" description="Polar residues" evidence="7">
    <location>
        <begin position="308"/>
        <end position="317"/>
    </location>
</feature>
<keyword evidence="2" id="KW-0449">Lipoprotein</keyword>
<dbReference type="GO" id="GO:0046872">
    <property type="term" value="F:metal ion binding"/>
    <property type="evidence" value="ECO:0007669"/>
    <property type="project" value="UniProtKB-KW"/>
</dbReference>
<gene>
    <name evidence="8" type="primary">Dsim\GD15936</name>
    <name evidence="8" type="ORF">Dsim_GD15936</name>
</gene>
<evidence type="ECO:0000256" key="3">
    <source>
        <dbReference type="ARBA" id="ARBA00022741"/>
    </source>
</evidence>
<comment type="similarity">
    <text evidence="1">Belongs to the small GTPase superfamily. Arf family.</text>
</comment>
<dbReference type="PANTHER" id="PTHR45697">
    <property type="entry name" value="ADP-RIBOSYLATION FACTOR-LIKE PROTEIN 2-RELATED"/>
    <property type="match status" value="1"/>
</dbReference>
<dbReference type="InterPro" id="IPR027417">
    <property type="entry name" value="P-loop_NTPase"/>
</dbReference>
<feature type="binding site" evidence="6">
    <location>
        <position position="85"/>
    </location>
    <ligand>
        <name>Mg(2+)</name>
        <dbReference type="ChEBI" id="CHEBI:18420"/>
    </ligand>
</feature>
<feature type="binding site" evidence="5">
    <location>
        <position position="130"/>
    </location>
    <ligand>
        <name>GTP</name>
        <dbReference type="ChEBI" id="CHEBI:37565"/>
    </ligand>
</feature>
<dbReference type="OrthoDB" id="14717at2759"/>
<keyword evidence="9" id="KW-1185">Reference proteome</keyword>
<evidence type="ECO:0000256" key="2">
    <source>
        <dbReference type="ARBA" id="ARBA00022707"/>
    </source>
</evidence>
<evidence type="ECO:0000313" key="9">
    <source>
        <dbReference type="Proteomes" id="UP000000304"/>
    </source>
</evidence>
<sequence>MPLRRNNRMKPDPGRGLVLLLILAPVLVLLLLLVLVLRYNLNMGLLCAKLRDCCCYQTISCCRTSSPPMEEFQVLILGPSGSGKTELGHRLSRVPRAQDDQEATNGVRCYQMKSAEEPPPARLQLTEVGGNAEMQRLWKHYYASSHALIYCFDLGADPMEMEGTFTLLTDCLVGTQLAGKPVLLVASRHRVGVQLYDVEYAFGLEELAKSCGCSLLICHMDETEDLQRGIRWLCHQLMARKTQLDQRIRYDVNMQVWQRRKRSLLPSAKLAQVHRHRFRRQTRKILPAIQGFGGTKRRPSTAPPNIFFVNSQPEETN</sequence>
<dbReference type="GO" id="GO:0003924">
    <property type="term" value="F:GTPase activity"/>
    <property type="evidence" value="ECO:0007669"/>
    <property type="project" value="InterPro"/>
</dbReference>
<dbReference type="FunFam" id="3.40.50.300:FF:003921">
    <property type="entry name" value="GD15936"/>
    <property type="match status" value="1"/>
</dbReference>
<feature type="binding site" evidence="6">
    <location>
        <position position="104"/>
    </location>
    <ligand>
        <name>Mg(2+)</name>
        <dbReference type="ChEBI" id="CHEBI:18420"/>
    </ligand>
</feature>
<dbReference type="PROSITE" id="PS51417">
    <property type="entry name" value="ARF"/>
    <property type="match status" value="1"/>
</dbReference>
<dbReference type="SMR" id="B4R3M6"/>
<evidence type="ECO:0000256" key="5">
    <source>
        <dbReference type="PIRSR" id="PIRSR606689-1"/>
    </source>
</evidence>
<evidence type="ECO:0000256" key="1">
    <source>
        <dbReference type="ARBA" id="ARBA00010290"/>
    </source>
</evidence>
<dbReference type="GO" id="GO:0005525">
    <property type="term" value="F:GTP binding"/>
    <property type="evidence" value="ECO:0007669"/>
    <property type="project" value="UniProtKB-KW"/>
</dbReference>